<keyword evidence="4" id="KW-0347">Helicase</keyword>
<dbReference type="InterPro" id="IPR016136">
    <property type="entry name" value="DNA_helicase_N/primase_C"/>
</dbReference>
<keyword evidence="4" id="KW-0067">ATP-binding</keyword>
<keyword evidence="4" id="KW-0547">Nucleotide-binding</keyword>
<dbReference type="GO" id="GO:0005524">
    <property type="term" value="F:ATP binding"/>
    <property type="evidence" value="ECO:0007669"/>
    <property type="project" value="InterPro"/>
</dbReference>
<feature type="domain" description="DNA helicase DnaB-like N-terminal" evidence="3">
    <location>
        <begin position="21"/>
        <end position="115"/>
    </location>
</feature>
<proteinExistence type="predicted"/>
<dbReference type="Proteomes" id="UP000509569">
    <property type="component" value="Segment"/>
</dbReference>
<dbReference type="Pfam" id="PF13481">
    <property type="entry name" value="AAA_25"/>
    <property type="match status" value="1"/>
</dbReference>
<evidence type="ECO:0000259" key="3">
    <source>
        <dbReference type="Pfam" id="PF00772"/>
    </source>
</evidence>
<sequence>MKGGDMSERDEQLGAVLFDDYAERALLGTVIAAPDAARDVFLSVAPDDWYRPRHAELAAVVSRMLRNGQGVDAVAVLGQVTAQGLAGSWDAPGVFELIQLASVAHVAVEHAKRVRALSGRRKLVFGCRRAIQRLESPAYSDEDGDVHATAVELRQFCDDAESASSDRSQPVPTGMDAFLAEPDTHDWLVPGLLERMDRTIITGGEGGGKSVLCSQFAACLAGGLHPFSGQVLGRGDQNVRVLVLDCENSPAQSRRRYRRVVQRVNLKRDMDGLNPLRWDEWLSIDMRPAGVDLLAARDVSWVEHAISACAPDLVVIGPLYKLHHRNPSDEEAAREVSWVLDGLRERHGIALLTEAHAGKGKDESTGDRIMSPIGSSMWLRWPEFGFGLLPKRDGERDKSGRAKEVDVVSWRGAREERAWPSELSWGHTLPWVAGPDYEAESSSTL</sequence>
<reference evidence="4 5" key="1">
    <citation type="submission" date="2020-06" db="EMBL/GenBank/DDBJ databases">
        <authorList>
            <person name="Moran J."/>
            <person name="Kenna M."/>
            <person name="Ware V."/>
            <person name="Garlena R.A."/>
            <person name="Russell D.A."/>
            <person name="Pope W.H."/>
            <person name="Jacobs-Sera D."/>
            <person name="Hatfull G.F."/>
        </authorList>
    </citation>
    <scope>NUCLEOTIDE SEQUENCE [LARGE SCALE GENOMIC DNA]</scope>
</reference>
<dbReference type="RefSeq" id="YP_010051143.1">
    <property type="nucleotide sequence ID" value="NC_054438.1"/>
</dbReference>
<dbReference type="GO" id="GO:0006260">
    <property type="term" value="P:DNA replication"/>
    <property type="evidence" value="ECO:0007669"/>
    <property type="project" value="UniProtKB-KW"/>
</dbReference>
<protein>
    <submittedName>
        <fullName evidence="4">DnaB-like dsDNA helicase</fullName>
    </submittedName>
</protein>
<dbReference type="InterPro" id="IPR007693">
    <property type="entry name" value="DNA_helicase_DnaB-like_N"/>
</dbReference>
<gene>
    <name evidence="4" type="primary">55</name>
    <name evidence="4" type="ORF">SEA_TZGORDON_55</name>
</gene>
<dbReference type="EMBL" id="MT553344">
    <property type="protein sequence ID" value="QKO02974.1"/>
    <property type="molecule type" value="Genomic_DNA"/>
</dbReference>
<evidence type="ECO:0000313" key="4">
    <source>
        <dbReference type="EMBL" id="QKO02974.1"/>
    </source>
</evidence>
<keyword evidence="2" id="KW-0238">DNA-binding</keyword>
<evidence type="ECO:0000256" key="2">
    <source>
        <dbReference type="ARBA" id="ARBA00023125"/>
    </source>
</evidence>
<name>A0A6N0A5A7_9CAUD</name>
<dbReference type="Pfam" id="PF00772">
    <property type="entry name" value="DnaB"/>
    <property type="match status" value="1"/>
</dbReference>
<dbReference type="GeneID" id="63911885"/>
<evidence type="ECO:0000313" key="5">
    <source>
        <dbReference type="Proteomes" id="UP000509569"/>
    </source>
</evidence>
<organism evidence="4 5">
    <name type="scientific">Gordonia phage TZGordon</name>
    <dbReference type="NCBI Taxonomy" id="2744004"/>
    <lineage>
        <taxon>Viruses</taxon>
        <taxon>Duplodnaviria</taxon>
        <taxon>Heunggongvirae</taxon>
        <taxon>Uroviricota</taxon>
        <taxon>Caudoviricetes</taxon>
        <taxon>Ruthgordonvirinae</taxon>
        <taxon>Vendettavirus</taxon>
        <taxon>Vendettavirus tzgordon</taxon>
    </lineage>
</organism>
<dbReference type="InterPro" id="IPR027417">
    <property type="entry name" value="P-loop_NTPase"/>
</dbReference>
<dbReference type="GO" id="GO:0003678">
    <property type="term" value="F:DNA helicase activity"/>
    <property type="evidence" value="ECO:0007669"/>
    <property type="project" value="InterPro"/>
</dbReference>
<keyword evidence="5" id="KW-1185">Reference proteome</keyword>
<dbReference type="KEGG" id="vg:63911885"/>
<dbReference type="InterPro" id="IPR036185">
    <property type="entry name" value="DNA_heli_DnaB-like_N_sf"/>
</dbReference>
<dbReference type="Gene3D" id="1.10.860.10">
    <property type="entry name" value="DNAb Helicase, Chain A"/>
    <property type="match status" value="1"/>
</dbReference>
<dbReference type="GO" id="GO:0003677">
    <property type="term" value="F:DNA binding"/>
    <property type="evidence" value="ECO:0007669"/>
    <property type="project" value="UniProtKB-KW"/>
</dbReference>
<dbReference type="Gene3D" id="3.40.50.300">
    <property type="entry name" value="P-loop containing nucleotide triphosphate hydrolases"/>
    <property type="match status" value="1"/>
</dbReference>
<accession>A0A6N0A5A7</accession>
<keyword evidence="1" id="KW-0235">DNA replication</keyword>
<dbReference type="SUPFAM" id="SSF52540">
    <property type="entry name" value="P-loop containing nucleoside triphosphate hydrolases"/>
    <property type="match status" value="1"/>
</dbReference>
<evidence type="ECO:0000256" key="1">
    <source>
        <dbReference type="ARBA" id="ARBA00022705"/>
    </source>
</evidence>
<keyword evidence="4" id="KW-0378">Hydrolase</keyword>
<dbReference type="SUPFAM" id="SSF48024">
    <property type="entry name" value="N-terminal domain of DnaB helicase"/>
    <property type="match status" value="1"/>
</dbReference>